<name>A0A3B0W5I2_9ZZZZ</name>
<accession>A0A3B0W5I2</accession>
<dbReference type="GO" id="GO:0000209">
    <property type="term" value="P:protein polyubiquitination"/>
    <property type="evidence" value="ECO:0007669"/>
    <property type="project" value="TreeGrafter"/>
</dbReference>
<dbReference type="GO" id="GO:0008270">
    <property type="term" value="F:zinc ion binding"/>
    <property type="evidence" value="ECO:0007669"/>
    <property type="project" value="UniProtKB-KW"/>
</dbReference>
<keyword evidence="1" id="KW-0677">Repeat</keyword>
<sequence>MYYLSFLLKRFPPIVTVVLGAVFLSACGTKEELKPFVAPVYPVAPEEPRFIYERSLMGSADVRELTSEEKFKAIATGVPAGEQGLIKPFDVAVHKGRVYVTDTVARSVVLFDIKGKRFVEFGNRGPGALLKPIGIGISPSEEVFVVDLTDKSIHVYDKDGRFLRKFGSSEELSRPVDVAISNDGRYAYVVDTGGVRSAWHRVVKYDAKTGEVVKIIGERSSEPGGFNLPMTIAIDSKDRIYVLDSGNFRVQRFNSDGEFDLAFGKVGTRFGQFSRPKGIAVDPEDNVYVMDASFANFQIFNDKGELLMFVGQRGSDNMPGIFSLPAGIGVDEDGRIYAVDQFFSKIEVFRPYSMKQSEGYAGVAPAKE</sequence>
<dbReference type="GO" id="GO:0061630">
    <property type="term" value="F:ubiquitin protein ligase activity"/>
    <property type="evidence" value="ECO:0007669"/>
    <property type="project" value="TreeGrafter"/>
</dbReference>
<evidence type="ECO:0000313" key="2">
    <source>
        <dbReference type="EMBL" id="VAW45987.1"/>
    </source>
</evidence>
<dbReference type="InterPro" id="IPR001258">
    <property type="entry name" value="NHL_repeat"/>
</dbReference>
<dbReference type="PANTHER" id="PTHR24104">
    <property type="entry name" value="E3 UBIQUITIN-PROTEIN LIGASE NHLRC1-RELATED"/>
    <property type="match status" value="1"/>
</dbReference>
<dbReference type="InterPro" id="IPR050952">
    <property type="entry name" value="TRIM-NHL_E3_ligases"/>
</dbReference>
<dbReference type="PANTHER" id="PTHR24104:SF25">
    <property type="entry name" value="PROTEIN LIN-41"/>
    <property type="match status" value="1"/>
</dbReference>
<reference evidence="2" key="1">
    <citation type="submission" date="2018-06" db="EMBL/GenBank/DDBJ databases">
        <authorList>
            <person name="Zhirakovskaya E."/>
        </authorList>
    </citation>
    <scope>NUCLEOTIDE SEQUENCE</scope>
</reference>
<dbReference type="EMBL" id="UOFC01000084">
    <property type="protein sequence ID" value="VAW45987.1"/>
    <property type="molecule type" value="Genomic_DNA"/>
</dbReference>
<gene>
    <name evidence="2" type="ORF">MNBD_GAMMA03-1868</name>
</gene>
<dbReference type="Pfam" id="PF01436">
    <property type="entry name" value="NHL"/>
    <property type="match status" value="1"/>
</dbReference>
<dbReference type="Gene3D" id="2.120.10.30">
    <property type="entry name" value="TolB, C-terminal domain"/>
    <property type="match status" value="3"/>
</dbReference>
<dbReference type="AlphaFoldDB" id="A0A3B0W5I2"/>
<proteinExistence type="predicted"/>
<dbReference type="SUPFAM" id="SSF63829">
    <property type="entry name" value="Calcium-dependent phosphotriesterase"/>
    <property type="match status" value="1"/>
</dbReference>
<dbReference type="PROSITE" id="PS51125">
    <property type="entry name" value="NHL"/>
    <property type="match status" value="2"/>
</dbReference>
<evidence type="ECO:0000256" key="1">
    <source>
        <dbReference type="ARBA" id="ARBA00022737"/>
    </source>
</evidence>
<protein>
    <submittedName>
        <fullName evidence="2">NHL repeat domain protein</fullName>
    </submittedName>
</protein>
<dbReference type="GO" id="GO:0043161">
    <property type="term" value="P:proteasome-mediated ubiquitin-dependent protein catabolic process"/>
    <property type="evidence" value="ECO:0007669"/>
    <property type="project" value="TreeGrafter"/>
</dbReference>
<dbReference type="InterPro" id="IPR011042">
    <property type="entry name" value="6-blade_b-propeller_TolB-like"/>
</dbReference>
<organism evidence="2">
    <name type="scientific">hydrothermal vent metagenome</name>
    <dbReference type="NCBI Taxonomy" id="652676"/>
    <lineage>
        <taxon>unclassified sequences</taxon>
        <taxon>metagenomes</taxon>
        <taxon>ecological metagenomes</taxon>
    </lineage>
</organism>